<proteinExistence type="predicted"/>
<dbReference type="PANTHER" id="PTHR33498">
    <property type="entry name" value="TRANSPOSASE FOR INSERTION SEQUENCE ELEMENT IS1557"/>
    <property type="match status" value="1"/>
</dbReference>
<evidence type="ECO:0000256" key="1">
    <source>
        <dbReference type="SAM" id="MobiDB-lite"/>
    </source>
</evidence>
<comment type="caution">
    <text evidence="4">The sequence shown here is derived from an EMBL/GenBank/DDBJ whole genome shotgun (WGS) entry which is preliminary data.</text>
</comment>
<feature type="transmembrane region" description="Helical" evidence="2">
    <location>
        <begin position="93"/>
        <end position="116"/>
    </location>
</feature>
<dbReference type="PANTHER" id="PTHR33498:SF1">
    <property type="entry name" value="TRANSPOSASE FOR INSERTION SEQUENCE ELEMENT IS1557"/>
    <property type="match status" value="1"/>
</dbReference>
<dbReference type="PROSITE" id="PS50531">
    <property type="entry name" value="HTH_IS21"/>
    <property type="match status" value="1"/>
</dbReference>
<feature type="domain" description="HTH IS21-type" evidence="3">
    <location>
        <begin position="280"/>
        <end position="344"/>
    </location>
</feature>
<dbReference type="Gene3D" id="1.10.10.60">
    <property type="entry name" value="Homeodomain-like"/>
    <property type="match status" value="1"/>
</dbReference>
<evidence type="ECO:0000313" key="5">
    <source>
        <dbReference type="Proteomes" id="UP001499990"/>
    </source>
</evidence>
<gene>
    <name evidence="4" type="ORF">GCM10020367_69250</name>
</gene>
<dbReference type="InterPro" id="IPR029261">
    <property type="entry name" value="Transposase_Znf"/>
</dbReference>
<evidence type="ECO:0000259" key="3">
    <source>
        <dbReference type="PROSITE" id="PS50531"/>
    </source>
</evidence>
<name>A0ABP6SND9_9ACTN</name>
<keyword evidence="2" id="KW-0812">Transmembrane</keyword>
<keyword evidence="2" id="KW-0472">Membrane</keyword>
<organism evidence="4 5">
    <name type="scientific">Streptomyces sannanensis</name>
    <dbReference type="NCBI Taxonomy" id="285536"/>
    <lineage>
        <taxon>Bacteria</taxon>
        <taxon>Bacillati</taxon>
        <taxon>Actinomycetota</taxon>
        <taxon>Actinomycetes</taxon>
        <taxon>Kitasatosporales</taxon>
        <taxon>Streptomycetaceae</taxon>
        <taxon>Streptomyces</taxon>
    </lineage>
</organism>
<dbReference type="InterPro" id="IPR002560">
    <property type="entry name" value="Transposase_DDE"/>
</dbReference>
<keyword evidence="2" id="KW-1133">Transmembrane helix</keyword>
<evidence type="ECO:0000313" key="4">
    <source>
        <dbReference type="EMBL" id="GAA3380744.1"/>
    </source>
</evidence>
<protein>
    <recommendedName>
        <fullName evidence="3">HTH IS21-type domain-containing protein</fullName>
    </recommendedName>
</protein>
<feature type="region of interest" description="Disordered" evidence="1">
    <location>
        <begin position="244"/>
        <end position="270"/>
    </location>
</feature>
<dbReference type="Pfam" id="PF14690">
    <property type="entry name" value="Zn_ribbon_ISL3"/>
    <property type="match status" value="1"/>
</dbReference>
<reference evidence="5" key="1">
    <citation type="journal article" date="2019" name="Int. J. Syst. Evol. Microbiol.">
        <title>The Global Catalogue of Microorganisms (GCM) 10K type strain sequencing project: providing services to taxonomists for standard genome sequencing and annotation.</title>
        <authorList>
            <consortium name="The Broad Institute Genomics Platform"/>
            <consortium name="The Broad Institute Genome Sequencing Center for Infectious Disease"/>
            <person name="Wu L."/>
            <person name="Ma J."/>
        </authorList>
    </citation>
    <scope>NUCLEOTIDE SEQUENCE [LARGE SCALE GENOMIC DNA]</scope>
    <source>
        <strain evidence="5">JCM 9651</strain>
    </source>
</reference>
<dbReference type="InterPro" id="IPR047951">
    <property type="entry name" value="Transpos_ISL3"/>
</dbReference>
<dbReference type="NCBIfam" id="NF033550">
    <property type="entry name" value="transpos_ISL3"/>
    <property type="match status" value="1"/>
</dbReference>
<dbReference type="InterPro" id="IPR017894">
    <property type="entry name" value="HTH_IS21_transposase_type"/>
</dbReference>
<sequence length="358" mass="40083">MEVRDGRVVIEASTPEDVPVLCPGCQAPSGRVHSRYGRRLADAPCGGRGVVIELSVRRLFCDNGECRRVTFAEQIDGLTSRYGRRTPVLQRMLAALGVVVAARAVARLALLLGVVVSRTTVLRLVMALPDPAWTTPRVLGIDEFATRKGHRYGTILVDCESHQPLDLLPDRDADSVAAWLREYPGIEIICRDRAQVFADRARTGAPNAQHCADKWHVWHNLAEAVERLVSRHRALLRDLVETFPEPERPEPEPAQVETVKATEEPSEPYPQGKFLDRLRDTHAAVRAQVEQGLSLREIARRLGLGRNTVRKYARAASPEAMLHGQWQNRTSKLDAFKPYLDQRIAEGCTNVSRLHREL</sequence>
<keyword evidence="5" id="KW-1185">Reference proteome</keyword>
<accession>A0ABP6SND9</accession>
<dbReference type="EMBL" id="BAAAYL010000002">
    <property type="protein sequence ID" value="GAA3380744.1"/>
    <property type="molecule type" value="Genomic_DNA"/>
</dbReference>
<dbReference type="Pfam" id="PF01610">
    <property type="entry name" value="DDE_Tnp_ISL3"/>
    <property type="match status" value="1"/>
</dbReference>
<dbReference type="Proteomes" id="UP001499990">
    <property type="component" value="Unassembled WGS sequence"/>
</dbReference>
<evidence type="ECO:0000256" key="2">
    <source>
        <dbReference type="SAM" id="Phobius"/>
    </source>
</evidence>